<dbReference type="InterPro" id="IPR027417">
    <property type="entry name" value="P-loop_NTPase"/>
</dbReference>
<proteinExistence type="predicted"/>
<feature type="domain" description="ABC transporter" evidence="5">
    <location>
        <begin position="1"/>
        <end position="219"/>
    </location>
</feature>
<name>A0ABS5YYW0_9ACTN</name>
<dbReference type="SUPFAM" id="SSF52540">
    <property type="entry name" value="P-loop containing nucleoside triphosphate hydrolases"/>
    <property type="match status" value="1"/>
</dbReference>
<dbReference type="InterPro" id="IPR051782">
    <property type="entry name" value="ABC_Transporter_VariousFunc"/>
</dbReference>
<keyword evidence="3 6" id="KW-0067">ATP-binding</keyword>
<dbReference type="PANTHER" id="PTHR42939:SF1">
    <property type="entry name" value="ABC TRANSPORTER ATP-BINDING PROTEIN ALBC-RELATED"/>
    <property type="match status" value="1"/>
</dbReference>
<feature type="region of interest" description="Disordered" evidence="4">
    <location>
        <begin position="237"/>
        <end position="275"/>
    </location>
</feature>
<dbReference type="InterPro" id="IPR003439">
    <property type="entry name" value="ABC_transporter-like_ATP-bd"/>
</dbReference>
<evidence type="ECO:0000256" key="3">
    <source>
        <dbReference type="ARBA" id="ARBA00022840"/>
    </source>
</evidence>
<reference evidence="6 7" key="1">
    <citation type="submission" date="2021-06" db="EMBL/GenBank/DDBJ databases">
        <title>Actinoplanes lichenicola sp. nov., and Actinoplanes ovalisporus sp. nov., isolated from lichen in Thailand.</title>
        <authorList>
            <person name="Saeng-In P."/>
            <person name="Kanchanasin P."/>
            <person name="Yuki M."/>
            <person name="Kudo T."/>
            <person name="Ohkuma M."/>
            <person name="Phongsopitanun W."/>
            <person name="Tanasupawat S."/>
        </authorList>
    </citation>
    <scope>NUCLEOTIDE SEQUENCE [LARGE SCALE GENOMIC DNA]</scope>
    <source>
        <strain evidence="6 7">NBRC 110975</strain>
    </source>
</reference>
<dbReference type="PANTHER" id="PTHR42939">
    <property type="entry name" value="ABC TRANSPORTER ATP-BINDING PROTEIN ALBC-RELATED"/>
    <property type="match status" value="1"/>
</dbReference>
<evidence type="ECO:0000256" key="1">
    <source>
        <dbReference type="ARBA" id="ARBA00022448"/>
    </source>
</evidence>
<accession>A0ABS5YYW0</accession>
<evidence type="ECO:0000313" key="6">
    <source>
        <dbReference type="EMBL" id="MBU2668623.1"/>
    </source>
</evidence>
<gene>
    <name evidence="6" type="ORF">KOI35_34460</name>
</gene>
<evidence type="ECO:0000256" key="4">
    <source>
        <dbReference type="SAM" id="MobiDB-lite"/>
    </source>
</evidence>
<dbReference type="GO" id="GO:0005524">
    <property type="term" value="F:ATP binding"/>
    <property type="evidence" value="ECO:0007669"/>
    <property type="project" value="UniProtKB-KW"/>
</dbReference>
<dbReference type="RefSeq" id="WP_215792885.1">
    <property type="nucleotide sequence ID" value="NZ_JAHKKG010000012.1"/>
</dbReference>
<organism evidence="6 7">
    <name type="scientific">Paractinoplanes bogorensis</name>
    <dbReference type="NCBI Taxonomy" id="1610840"/>
    <lineage>
        <taxon>Bacteria</taxon>
        <taxon>Bacillati</taxon>
        <taxon>Actinomycetota</taxon>
        <taxon>Actinomycetes</taxon>
        <taxon>Micromonosporales</taxon>
        <taxon>Micromonosporaceae</taxon>
        <taxon>Paractinoplanes</taxon>
    </lineage>
</organism>
<keyword evidence="7" id="KW-1185">Reference proteome</keyword>
<dbReference type="Pfam" id="PF00005">
    <property type="entry name" value="ABC_tran"/>
    <property type="match status" value="1"/>
</dbReference>
<dbReference type="SMART" id="SM00382">
    <property type="entry name" value="AAA"/>
    <property type="match status" value="1"/>
</dbReference>
<protein>
    <submittedName>
        <fullName evidence="6">ABC transporter ATP-binding protein</fullName>
    </submittedName>
</protein>
<keyword evidence="2" id="KW-0547">Nucleotide-binding</keyword>
<dbReference type="EMBL" id="JAHKKG010000012">
    <property type="protein sequence ID" value="MBU2668623.1"/>
    <property type="molecule type" value="Genomic_DNA"/>
</dbReference>
<evidence type="ECO:0000256" key="2">
    <source>
        <dbReference type="ARBA" id="ARBA00022741"/>
    </source>
</evidence>
<comment type="caution">
    <text evidence="6">The sequence shown here is derived from an EMBL/GenBank/DDBJ whole genome shotgun (WGS) entry which is preliminary data.</text>
</comment>
<feature type="compositionally biased region" description="Basic and acidic residues" evidence="4">
    <location>
        <begin position="266"/>
        <end position="275"/>
    </location>
</feature>
<keyword evidence="1" id="KW-0813">Transport</keyword>
<dbReference type="Proteomes" id="UP001519654">
    <property type="component" value="Unassembled WGS sequence"/>
</dbReference>
<evidence type="ECO:0000313" key="7">
    <source>
        <dbReference type="Proteomes" id="UP001519654"/>
    </source>
</evidence>
<dbReference type="InterPro" id="IPR003593">
    <property type="entry name" value="AAA+_ATPase"/>
</dbReference>
<sequence length="275" mass="29376">MRFDGVWFRYGRRADWTLREVDAAVEPGQTVVVLGRNGAGKSTLLQLAAGVLRPSRGVVRDRPPIVGWVPERFPADQPFTAGDYLHRMAELRGHDPGEADQWIERLLLTAHTGTRLSDLSKGTAQKVGLAQALIARPGLLILDEPWEGLDAVARTLVPEIVAEVTAAGGMVLLSDHRGETAHLPGAIHWQVAEGTLAPAEPPPPPAHDQVVIEITVPRAAVDETVVRLRAQGHAVSSVRDVSAPNRTEPVPGPTASITPGGANARKAADGSWERG</sequence>
<dbReference type="PROSITE" id="PS50893">
    <property type="entry name" value="ABC_TRANSPORTER_2"/>
    <property type="match status" value="1"/>
</dbReference>
<dbReference type="Gene3D" id="3.40.50.300">
    <property type="entry name" value="P-loop containing nucleotide triphosphate hydrolases"/>
    <property type="match status" value="1"/>
</dbReference>
<evidence type="ECO:0000259" key="5">
    <source>
        <dbReference type="PROSITE" id="PS50893"/>
    </source>
</evidence>